<accession>A0A6A5VGT9</accession>
<dbReference type="EMBL" id="ML976665">
    <property type="protein sequence ID" value="KAF1976773.1"/>
    <property type="molecule type" value="Genomic_DNA"/>
</dbReference>
<dbReference type="Proteomes" id="UP000800036">
    <property type="component" value="Unassembled WGS sequence"/>
</dbReference>
<dbReference type="GO" id="GO:0004029">
    <property type="term" value="F:aldehyde dehydrogenase (NAD+) activity"/>
    <property type="evidence" value="ECO:0007669"/>
    <property type="project" value="TreeGrafter"/>
</dbReference>
<proteinExistence type="predicted"/>
<gene>
    <name evidence="1" type="ORF">BU23DRAFT_551229</name>
</gene>
<name>A0A6A5VGT9_9PLEO</name>
<sequence>MAPTKVLVTGPTGYMGGTVLNHLLNSKNTTTRSLELNVLTRENARADTFRPDTRIAHVYTIHDLDDATAITAAASQNDIVIHCTSGFHLVSMKSFIKGLAQRKATNPGADVYFIRTDSTANLADRPITGALTESRNFSDKDADLFAYLKQRDAQEPYPQRTATITATETALAEGASTTAVMSPTIYGVGSGLFNHLTMQAPLLMRHALEDGKARYVGDGAGEWNCVHVEDLAALYELLVVDFASGRRVAPVGERGIVFAGTGTFRWREVAEGIARAGKALGVLEEEVVESVSLEDAAGKWMHGLTQPCELVFASNSRTRAEVAGEVLGWKTTRTGDAWERAFTGGV</sequence>
<dbReference type="Gene3D" id="3.40.50.720">
    <property type="entry name" value="NAD(P)-binding Rossmann-like Domain"/>
    <property type="match status" value="1"/>
</dbReference>
<dbReference type="SUPFAM" id="SSF51735">
    <property type="entry name" value="NAD(P)-binding Rossmann-fold domains"/>
    <property type="match status" value="1"/>
</dbReference>
<protein>
    <submittedName>
        <fullName evidence="1">NAD(P)-binding protein</fullName>
    </submittedName>
</protein>
<dbReference type="AlphaFoldDB" id="A0A6A5VGT9"/>
<keyword evidence="2" id="KW-1185">Reference proteome</keyword>
<dbReference type="PANTHER" id="PTHR48079">
    <property type="entry name" value="PROTEIN YEEZ"/>
    <property type="match status" value="1"/>
</dbReference>
<dbReference type="OrthoDB" id="10262413at2759"/>
<evidence type="ECO:0000313" key="1">
    <source>
        <dbReference type="EMBL" id="KAF1976773.1"/>
    </source>
</evidence>
<reference evidence="1" key="1">
    <citation type="journal article" date="2020" name="Stud. Mycol.">
        <title>101 Dothideomycetes genomes: a test case for predicting lifestyles and emergence of pathogens.</title>
        <authorList>
            <person name="Haridas S."/>
            <person name="Albert R."/>
            <person name="Binder M."/>
            <person name="Bloem J."/>
            <person name="Labutti K."/>
            <person name="Salamov A."/>
            <person name="Andreopoulos B."/>
            <person name="Baker S."/>
            <person name="Barry K."/>
            <person name="Bills G."/>
            <person name="Bluhm B."/>
            <person name="Cannon C."/>
            <person name="Castanera R."/>
            <person name="Culley D."/>
            <person name="Daum C."/>
            <person name="Ezra D."/>
            <person name="Gonzalez J."/>
            <person name="Henrissat B."/>
            <person name="Kuo A."/>
            <person name="Liang C."/>
            <person name="Lipzen A."/>
            <person name="Lutzoni F."/>
            <person name="Magnuson J."/>
            <person name="Mondo S."/>
            <person name="Nolan M."/>
            <person name="Ohm R."/>
            <person name="Pangilinan J."/>
            <person name="Park H.-J."/>
            <person name="Ramirez L."/>
            <person name="Alfaro M."/>
            <person name="Sun H."/>
            <person name="Tritt A."/>
            <person name="Yoshinaga Y."/>
            <person name="Zwiers L.-H."/>
            <person name="Turgeon B."/>
            <person name="Goodwin S."/>
            <person name="Spatafora J."/>
            <person name="Crous P."/>
            <person name="Grigoriev I."/>
        </authorList>
    </citation>
    <scope>NUCLEOTIDE SEQUENCE</scope>
    <source>
        <strain evidence="1">CBS 107.79</strain>
    </source>
</reference>
<dbReference type="GO" id="GO:0005737">
    <property type="term" value="C:cytoplasm"/>
    <property type="evidence" value="ECO:0007669"/>
    <property type="project" value="TreeGrafter"/>
</dbReference>
<dbReference type="InterPro" id="IPR036291">
    <property type="entry name" value="NAD(P)-bd_dom_sf"/>
</dbReference>
<evidence type="ECO:0000313" key="2">
    <source>
        <dbReference type="Proteomes" id="UP000800036"/>
    </source>
</evidence>
<dbReference type="PANTHER" id="PTHR48079:SF6">
    <property type="entry name" value="NAD(P)-BINDING DOMAIN-CONTAINING PROTEIN-RELATED"/>
    <property type="match status" value="1"/>
</dbReference>
<dbReference type="InterPro" id="IPR051783">
    <property type="entry name" value="NAD(P)-dependent_oxidoreduct"/>
</dbReference>
<organism evidence="1 2">
    <name type="scientific">Bimuria novae-zelandiae CBS 107.79</name>
    <dbReference type="NCBI Taxonomy" id="1447943"/>
    <lineage>
        <taxon>Eukaryota</taxon>
        <taxon>Fungi</taxon>
        <taxon>Dikarya</taxon>
        <taxon>Ascomycota</taxon>
        <taxon>Pezizomycotina</taxon>
        <taxon>Dothideomycetes</taxon>
        <taxon>Pleosporomycetidae</taxon>
        <taxon>Pleosporales</taxon>
        <taxon>Massarineae</taxon>
        <taxon>Didymosphaeriaceae</taxon>
        <taxon>Bimuria</taxon>
    </lineage>
</organism>